<dbReference type="Pfam" id="PF00067">
    <property type="entry name" value="p450"/>
    <property type="match status" value="1"/>
</dbReference>
<dbReference type="AlphaFoldDB" id="A0A084SXW4"/>
<name>A0A084SXW4_9BACT</name>
<sequence>MKPEQFILGRKEQHQTFNTGPHRCVGLNLARLEMKVFYEEWLKRVPSFRLDPQAPPRFMGGFSLSVTSLPLVWG</sequence>
<comment type="similarity">
    <text evidence="1 2">Belongs to the cytochrome P450 family.</text>
</comment>
<dbReference type="InterPro" id="IPR001128">
    <property type="entry name" value="Cyt_P450"/>
</dbReference>
<evidence type="ECO:0008006" key="5">
    <source>
        <dbReference type="Google" id="ProtNLM"/>
    </source>
</evidence>
<dbReference type="PANTHER" id="PTHR46696">
    <property type="entry name" value="P450, PUTATIVE (EUROFUNG)-RELATED"/>
    <property type="match status" value="1"/>
</dbReference>
<keyword evidence="2" id="KW-0349">Heme</keyword>
<dbReference type="GO" id="GO:0004497">
    <property type="term" value="F:monooxygenase activity"/>
    <property type="evidence" value="ECO:0007669"/>
    <property type="project" value="UniProtKB-KW"/>
</dbReference>
<protein>
    <recommendedName>
        <fullName evidence="5">Cytochrome P450</fullName>
    </recommendedName>
</protein>
<dbReference type="Proteomes" id="UP000028547">
    <property type="component" value="Unassembled WGS sequence"/>
</dbReference>
<dbReference type="GO" id="GO:0005506">
    <property type="term" value="F:iron ion binding"/>
    <property type="evidence" value="ECO:0007669"/>
    <property type="project" value="InterPro"/>
</dbReference>
<evidence type="ECO:0000313" key="3">
    <source>
        <dbReference type="EMBL" id="KFA93299.1"/>
    </source>
</evidence>
<dbReference type="PANTHER" id="PTHR46696:SF6">
    <property type="entry name" value="P450, PUTATIVE (EUROFUNG)-RELATED"/>
    <property type="match status" value="1"/>
</dbReference>
<keyword evidence="2" id="KW-0503">Monooxygenase</keyword>
<organism evidence="3 4">
    <name type="scientific">Archangium violaceum Cb vi76</name>
    <dbReference type="NCBI Taxonomy" id="1406225"/>
    <lineage>
        <taxon>Bacteria</taxon>
        <taxon>Pseudomonadati</taxon>
        <taxon>Myxococcota</taxon>
        <taxon>Myxococcia</taxon>
        <taxon>Myxococcales</taxon>
        <taxon>Cystobacterineae</taxon>
        <taxon>Archangiaceae</taxon>
        <taxon>Archangium</taxon>
    </lineage>
</organism>
<evidence type="ECO:0000256" key="2">
    <source>
        <dbReference type="RuleBase" id="RU000461"/>
    </source>
</evidence>
<comment type="caution">
    <text evidence="3">The sequence shown here is derived from an EMBL/GenBank/DDBJ whole genome shotgun (WGS) entry which is preliminary data.</text>
</comment>
<dbReference type="EMBL" id="JPMI01000057">
    <property type="protein sequence ID" value="KFA93299.1"/>
    <property type="molecule type" value="Genomic_DNA"/>
</dbReference>
<dbReference type="RefSeq" id="WP_043392613.1">
    <property type="nucleotide sequence ID" value="NZ_JPMI01000057.1"/>
</dbReference>
<accession>A0A084SXW4</accession>
<keyword evidence="2" id="KW-0408">Iron</keyword>
<keyword evidence="2" id="KW-0560">Oxidoreductase</keyword>
<dbReference type="SUPFAM" id="SSF48264">
    <property type="entry name" value="Cytochrome P450"/>
    <property type="match status" value="1"/>
</dbReference>
<keyword evidence="2" id="KW-0479">Metal-binding</keyword>
<dbReference type="Gene3D" id="1.10.630.10">
    <property type="entry name" value="Cytochrome P450"/>
    <property type="match status" value="1"/>
</dbReference>
<dbReference type="InterPro" id="IPR017972">
    <property type="entry name" value="Cyt_P450_CS"/>
</dbReference>
<reference evidence="3 4" key="1">
    <citation type="submission" date="2014-07" db="EMBL/GenBank/DDBJ databases">
        <title>Draft Genome Sequence of Gephyronic Acid Producer, Cystobacter violaceus Strain Cb vi76.</title>
        <authorList>
            <person name="Stevens D.C."/>
            <person name="Young J."/>
            <person name="Carmichael R."/>
            <person name="Tan J."/>
            <person name="Taylor R.E."/>
        </authorList>
    </citation>
    <scope>NUCLEOTIDE SEQUENCE [LARGE SCALE GENOMIC DNA]</scope>
    <source>
        <strain evidence="3 4">Cb vi76</strain>
    </source>
</reference>
<evidence type="ECO:0000256" key="1">
    <source>
        <dbReference type="ARBA" id="ARBA00010617"/>
    </source>
</evidence>
<evidence type="ECO:0000313" key="4">
    <source>
        <dbReference type="Proteomes" id="UP000028547"/>
    </source>
</evidence>
<dbReference type="InterPro" id="IPR036396">
    <property type="entry name" value="Cyt_P450_sf"/>
</dbReference>
<dbReference type="GO" id="GO:0020037">
    <property type="term" value="F:heme binding"/>
    <property type="evidence" value="ECO:0007669"/>
    <property type="project" value="InterPro"/>
</dbReference>
<dbReference type="PROSITE" id="PS00086">
    <property type="entry name" value="CYTOCHROME_P450"/>
    <property type="match status" value="1"/>
</dbReference>
<dbReference type="GO" id="GO:0016705">
    <property type="term" value="F:oxidoreductase activity, acting on paired donors, with incorporation or reduction of molecular oxygen"/>
    <property type="evidence" value="ECO:0007669"/>
    <property type="project" value="InterPro"/>
</dbReference>
<gene>
    <name evidence="3" type="ORF">Q664_09970</name>
</gene>
<proteinExistence type="inferred from homology"/>